<evidence type="ECO:0000313" key="2">
    <source>
        <dbReference type="EMBL" id="REA57085.1"/>
    </source>
</evidence>
<sequence length="80" mass="9214">MGPFGDDDDDFYDDDLSGDFPASDDIFRRGLKDEEIDPEFLGREKLADEDVDRWGDKDEDDKDDDDSEDLDSELDDDDDL</sequence>
<feature type="region of interest" description="Disordered" evidence="1">
    <location>
        <begin position="1"/>
        <end position="25"/>
    </location>
</feature>
<proteinExistence type="predicted"/>
<feature type="compositionally biased region" description="Basic and acidic residues" evidence="1">
    <location>
        <begin position="40"/>
        <end position="56"/>
    </location>
</feature>
<dbReference type="Proteomes" id="UP000256373">
    <property type="component" value="Unassembled WGS sequence"/>
</dbReference>
<dbReference type="RefSeq" id="WP_115833699.1">
    <property type="nucleotide sequence ID" value="NZ_QNUL01000031.1"/>
</dbReference>
<organism evidence="2 3">
    <name type="scientific">Dyadobacter luteus</name>
    <dbReference type="NCBI Taxonomy" id="2259619"/>
    <lineage>
        <taxon>Bacteria</taxon>
        <taxon>Pseudomonadati</taxon>
        <taxon>Bacteroidota</taxon>
        <taxon>Cytophagia</taxon>
        <taxon>Cytophagales</taxon>
        <taxon>Spirosomataceae</taxon>
        <taxon>Dyadobacter</taxon>
    </lineage>
</organism>
<name>A0A3D8Y4F8_9BACT</name>
<keyword evidence="3" id="KW-1185">Reference proteome</keyword>
<evidence type="ECO:0000313" key="3">
    <source>
        <dbReference type="Proteomes" id="UP000256373"/>
    </source>
</evidence>
<dbReference type="EMBL" id="QNUL01000031">
    <property type="protein sequence ID" value="REA57085.1"/>
    <property type="molecule type" value="Genomic_DNA"/>
</dbReference>
<dbReference type="AlphaFoldDB" id="A0A3D8Y4F8"/>
<reference evidence="2 3" key="1">
    <citation type="submission" date="2018-07" db="EMBL/GenBank/DDBJ databases">
        <title>Dyadobacter roseus sp. nov., isolated from rose rhizosphere soil.</title>
        <authorList>
            <person name="Chen L."/>
        </authorList>
    </citation>
    <scope>NUCLEOTIDE SEQUENCE [LARGE SCALE GENOMIC DNA]</scope>
    <source>
        <strain evidence="2 3">RS19</strain>
    </source>
</reference>
<protein>
    <submittedName>
        <fullName evidence="2">Uncharacterized protein</fullName>
    </submittedName>
</protein>
<feature type="region of interest" description="Disordered" evidence="1">
    <location>
        <begin position="40"/>
        <end position="80"/>
    </location>
</feature>
<comment type="caution">
    <text evidence="2">The sequence shown here is derived from an EMBL/GenBank/DDBJ whole genome shotgun (WGS) entry which is preliminary data.</text>
</comment>
<accession>A0A3D8Y4F8</accession>
<evidence type="ECO:0000256" key="1">
    <source>
        <dbReference type="SAM" id="MobiDB-lite"/>
    </source>
</evidence>
<feature type="compositionally biased region" description="Acidic residues" evidence="1">
    <location>
        <begin position="1"/>
        <end position="17"/>
    </location>
</feature>
<feature type="compositionally biased region" description="Acidic residues" evidence="1">
    <location>
        <begin position="57"/>
        <end position="80"/>
    </location>
</feature>
<gene>
    <name evidence="2" type="ORF">DSL64_25060</name>
</gene>